<accession>A0A481Z076</accession>
<name>A0A481Z076_9VIRU</name>
<gene>
    <name evidence="1" type="ORF">LCMiAC02_00050</name>
</gene>
<proteinExistence type="predicted"/>
<dbReference type="EMBL" id="MK500406">
    <property type="protein sequence ID" value="QBK88912.1"/>
    <property type="molecule type" value="Genomic_DNA"/>
</dbReference>
<reference evidence="1" key="1">
    <citation type="journal article" date="2019" name="MBio">
        <title>Virus Genomes from Deep Sea Sediments Expand the Ocean Megavirome and Support Independent Origins of Viral Gigantism.</title>
        <authorList>
            <person name="Backstrom D."/>
            <person name="Yutin N."/>
            <person name="Jorgensen S.L."/>
            <person name="Dharamshi J."/>
            <person name="Homa F."/>
            <person name="Zaremba-Niedwiedzka K."/>
            <person name="Spang A."/>
            <person name="Wolf Y.I."/>
            <person name="Koonin E.V."/>
            <person name="Ettema T.J."/>
        </authorList>
    </citation>
    <scope>NUCLEOTIDE SEQUENCE</scope>
</reference>
<sequence length="373" mass="44463">MTSKYNINNSKKSSILCHIVGMNNVVKQDFIKYIEQTYSSVIVINLNRIVSKIRNNRNMKKLKSTYRITINRNKKNKYKKEMYRLWRTSLDKKLNNMIKKDTGNHIILIGLCTHYDNHRYKIQIDTKNKSFVKVNPKKNTKEIILYNLDKYRKYIADGRFMLEYIDFNYIIKQRDKLNNIYINLGYKNKSLENIKKWIEMKLKDIVEYGGTNINDVNDATDMIDTVDNIYVSTVNDYNNVINIENTYKKRRRRRHASLEKIYGISNISVIGYTQKWLSLLSSIPDINKKIKKGFLRNNGNIAIPYIEERYTGAFNELKSPCYIYKTNKNTYDEKMGWYKYKSNKSVDIIDKSYVFSVYDKLKENSVKMIKYKN</sequence>
<protein>
    <submittedName>
        <fullName evidence="1">Uncharacterized protein</fullName>
    </submittedName>
</protein>
<evidence type="ECO:0000313" key="1">
    <source>
        <dbReference type="EMBL" id="QBK88912.1"/>
    </source>
</evidence>
<organism evidence="1">
    <name type="scientific">Mimivirus LCMiAC02</name>
    <dbReference type="NCBI Taxonomy" id="2506609"/>
    <lineage>
        <taxon>Viruses</taxon>
        <taxon>Varidnaviria</taxon>
        <taxon>Bamfordvirae</taxon>
        <taxon>Nucleocytoviricota</taxon>
        <taxon>Megaviricetes</taxon>
        <taxon>Imitervirales</taxon>
        <taxon>Mimiviridae</taxon>
        <taxon>Klosneuvirinae</taxon>
    </lineage>
</organism>